<sequence>MNLTDVKAKYKNYTPKNATNPTKVAVMILLATENDKTYVLFEKRSNIVSQPGDISFVGGHIEDGETAEAAAIREATEELNIKKENVKIISESDYFITINNRQMNSFLAELVDIKISEIKPNEEVEKLIAIPLDALLNAEKQTYVSEFGKKSEDDFPYHLIQGQKNYKFAKMKEYTYFYTLDETVIWGFTAKILSAFLDNLKK</sequence>
<dbReference type="InterPro" id="IPR020084">
    <property type="entry name" value="NUDIX_hydrolase_CS"/>
</dbReference>
<evidence type="ECO:0000256" key="4">
    <source>
        <dbReference type="ARBA" id="ARBA00022801"/>
    </source>
</evidence>
<evidence type="ECO:0000313" key="9">
    <source>
        <dbReference type="Proteomes" id="UP000093352"/>
    </source>
</evidence>
<evidence type="ECO:0000256" key="5">
    <source>
        <dbReference type="ARBA" id="ARBA00022842"/>
    </source>
</evidence>
<protein>
    <submittedName>
        <fullName evidence="8">CoA pyrophosphatase</fullName>
    </submittedName>
</protein>
<dbReference type="PROSITE" id="PS51462">
    <property type="entry name" value="NUDIX"/>
    <property type="match status" value="1"/>
</dbReference>
<organism evidence="8 9">
    <name type="scientific">Criibacterium bergeronii</name>
    <dbReference type="NCBI Taxonomy" id="1871336"/>
    <lineage>
        <taxon>Bacteria</taxon>
        <taxon>Bacillati</taxon>
        <taxon>Bacillota</taxon>
        <taxon>Clostridia</taxon>
        <taxon>Peptostreptococcales</taxon>
        <taxon>Filifactoraceae</taxon>
        <taxon>Criibacterium</taxon>
    </lineage>
</organism>
<evidence type="ECO:0000313" key="8">
    <source>
        <dbReference type="EMBL" id="RDY21098.1"/>
    </source>
</evidence>
<accession>A0A371IKS8</accession>
<dbReference type="AlphaFoldDB" id="A0A371IKS8"/>
<evidence type="ECO:0000256" key="1">
    <source>
        <dbReference type="ARBA" id="ARBA00001936"/>
    </source>
</evidence>
<name>A0A371IKS8_9FIRM</name>
<dbReference type="GO" id="GO:0010945">
    <property type="term" value="F:coenzyme A diphosphatase activity"/>
    <property type="evidence" value="ECO:0007669"/>
    <property type="project" value="InterPro"/>
</dbReference>
<proteinExistence type="predicted"/>
<gene>
    <name evidence="8" type="ORF">BBG48_006625</name>
</gene>
<keyword evidence="9" id="KW-1185">Reference proteome</keyword>
<feature type="domain" description="Nudix hydrolase" evidence="7">
    <location>
        <begin position="21"/>
        <end position="153"/>
    </location>
</feature>
<dbReference type="PROSITE" id="PS00893">
    <property type="entry name" value="NUDIX_BOX"/>
    <property type="match status" value="1"/>
</dbReference>
<dbReference type="RefSeq" id="WP_068913023.1">
    <property type="nucleotide sequence ID" value="NZ_MBEW02000012.1"/>
</dbReference>
<dbReference type="SUPFAM" id="SSF55811">
    <property type="entry name" value="Nudix"/>
    <property type="match status" value="1"/>
</dbReference>
<dbReference type="EMBL" id="MBEW02000012">
    <property type="protein sequence ID" value="RDY21098.1"/>
    <property type="molecule type" value="Genomic_DNA"/>
</dbReference>
<evidence type="ECO:0000259" key="7">
    <source>
        <dbReference type="PROSITE" id="PS51462"/>
    </source>
</evidence>
<keyword evidence="5" id="KW-0460">Magnesium</keyword>
<dbReference type="Gene3D" id="3.90.79.10">
    <property type="entry name" value="Nucleoside Triphosphate Pyrophosphohydrolase"/>
    <property type="match status" value="1"/>
</dbReference>
<dbReference type="Pfam" id="PF00293">
    <property type="entry name" value="NUDIX"/>
    <property type="match status" value="1"/>
</dbReference>
<evidence type="ECO:0000256" key="2">
    <source>
        <dbReference type="ARBA" id="ARBA00001946"/>
    </source>
</evidence>
<dbReference type="CDD" id="cd03426">
    <property type="entry name" value="NUDIX_CoAse_Nudt7"/>
    <property type="match status" value="1"/>
</dbReference>
<dbReference type="STRING" id="1871336.BBG48_08865"/>
<dbReference type="PANTHER" id="PTHR12992:SF11">
    <property type="entry name" value="MITOCHONDRIAL COENZYME A DIPHOSPHATASE NUDT8"/>
    <property type="match status" value="1"/>
</dbReference>
<dbReference type="InterPro" id="IPR015797">
    <property type="entry name" value="NUDIX_hydrolase-like_dom_sf"/>
</dbReference>
<reference evidence="8 9" key="1">
    <citation type="journal article" date="2016" name="Genome Announc.">
        <title>Draft Genome Sequence of Criibacterium bergeronii gen. nov., sp. nov., Strain CCRI-22567T, Isolated from a Vaginal Sample from a Woman with Bacterial Vaginosis.</title>
        <authorList>
            <person name="Maheux A.F."/>
            <person name="Berube E."/>
            <person name="Boudreau D.K."/>
            <person name="Raymond F."/>
            <person name="Corbeil J."/>
            <person name="Roy P.H."/>
            <person name="Boissinot M."/>
            <person name="Omar R.F."/>
        </authorList>
    </citation>
    <scope>NUCLEOTIDE SEQUENCE [LARGE SCALE GENOMIC DNA]</scope>
    <source>
        <strain evidence="8 9">CCRI-22567</strain>
    </source>
</reference>
<dbReference type="GO" id="GO:0046872">
    <property type="term" value="F:metal ion binding"/>
    <property type="evidence" value="ECO:0007669"/>
    <property type="project" value="UniProtKB-KW"/>
</dbReference>
<dbReference type="InterPro" id="IPR000086">
    <property type="entry name" value="NUDIX_hydrolase_dom"/>
</dbReference>
<dbReference type="InterPro" id="IPR045121">
    <property type="entry name" value="CoAse"/>
</dbReference>
<evidence type="ECO:0000256" key="6">
    <source>
        <dbReference type="ARBA" id="ARBA00023211"/>
    </source>
</evidence>
<keyword evidence="3" id="KW-0479">Metal-binding</keyword>
<comment type="cofactor">
    <cofactor evidence="1">
        <name>Mn(2+)</name>
        <dbReference type="ChEBI" id="CHEBI:29035"/>
    </cofactor>
</comment>
<comment type="cofactor">
    <cofactor evidence="2">
        <name>Mg(2+)</name>
        <dbReference type="ChEBI" id="CHEBI:18420"/>
    </cofactor>
</comment>
<dbReference type="Proteomes" id="UP000093352">
    <property type="component" value="Unassembled WGS sequence"/>
</dbReference>
<dbReference type="PANTHER" id="PTHR12992">
    <property type="entry name" value="NUDIX HYDROLASE"/>
    <property type="match status" value="1"/>
</dbReference>
<comment type="caution">
    <text evidence="8">The sequence shown here is derived from an EMBL/GenBank/DDBJ whole genome shotgun (WGS) entry which is preliminary data.</text>
</comment>
<keyword evidence="6" id="KW-0464">Manganese</keyword>
<evidence type="ECO:0000256" key="3">
    <source>
        <dbReference type="ARBA" id="ARBA00022723"/>
    </source>
</evidence>
<keyword evidence="4" id="KW-0378">Hydrolase</keyword>